<dbReference type="Pfam" id="PF11976">
    <property type="entry name" value="Rad60-SLD"/>
    <property type="match status" value="1"/>
</dbReference>
<dbReference type="InterPro" id="IPR029071">
    <property type="entry name" value="Ubiquitin-like_domsf"/>
</dbReference>
<reference evidence="5" key="2">
    <citation type="submission" date="2025-08" db="UniProtKB">
        <authorList>
            <consortium name="Ensembl"/>
        </authorList>
    </citation>
    <scope>IDENTIFICATION</scope>
</reference>
<comment type="similarity">
    <text evidence="1">Belongs to the ubiquitin family. SUMO subfamily.</text>
</comment>
<reference evidence="5" key="3">
    <citation type="submission" date="2025-09" db="UniProtKB">
        <authorList>
            <consortium name="Ensembl"/>
        </authorList>
    </citation>
    <scope>IDENTIFICATION</scope>
</reference>
<dbReference type="Ensembl" id="ENSSSUT00005031864.1">
    <property type="protein sequence ID" value="ENSSSUP00005027895.1"/>
    <property type="gene ID" value="ENSSSUG00005018030.1"/>
</dbReference>
<sequence>MTTHLKKLKESYCQRQRVPMNSIRFLLEGQRSADDYTPEEMGMEEDVTEVYQEQRGHSG</sequence>
<organism evidence="5 6">
    <name type="scientific">Suricata suricatta</name>
    <name type="common">Meerkat</name>
    <dbReference type="NCBI Taxonomy" id="37032"/>
    <lineage>
        <taxon>Eukaryota</taxon>
        <taxon>Metazoa</taxon>
        <taxon>Chordata</taxon>
        <taxon>Craniata</taxon>
        <taxon>Vertebrata</taxon>
        <taxon>Euteleostomi</taxon>
        <taxon>Mammalia</taxon>
        <taxon>Eutheria</taxon>
        <taxon>Laurasiatheria</taxon>
        <taxon>Carnivora</taxon>
        <taxon>Feliformia</taxon>
        <taxon>Herpestidae</taxon>
        <taxon>Suricata</taxon>
    </lineage>
</organism>
<keyword evidence="6" id="KW-1185">Reference proteome</keyword>
<dbReference type="InterPro" id="IPR000626">
    <property type="entry name" value="Ubiquitin-like_dom"/>
</dbReference>
<protein>
    <recommendedName>
        <fullName evidence="4">Ubiquitin-like domain-containing protein</fullName>
    </recommendedName>
</protein>
<proteinExistence type="inferred from homology"/>
<dbReference type="PROSITE" id="PS50053">
    <property type="entry name" value="UBIQUITIN_2"/>
    <property type="match status" value="1"/>
</dbReference>
<dbReference type="AlphaFoldDB" id="A0A673V365"/>
<evidence type="ECO:0000313" key="6">
    <source>
        <dbReference type="Proteomes" id="UP000472268"/>
    </source>
</evidence>
<keyword evidence="2" id="KW-1017">Isopeptide bond</keyword>
<dbReference type="Proteomes" id="UP000472268">
    <property type="component" value="Chromosome 12"/>
</dbReference>
<feature type="domain" description="Ubiquitin-like" evidence="4">
    <location>
        <begin position="1"/>
        <end position="48"/>
    </location>
</feature>
<keyword evidence="3" id="KW-0833">Ubl conjugation pathway</keyword>
<evidence type="ECO:0000256" key="1">
    <source>
        <dbReference type="ARBA" id="ARBA00009185"/>
    </source>
</evidence>
<dbReference type="Gene3D" id="3.10.20.90">
    <property type="entry name" value="Phosphatidylinositol 3-kinase Catalytic Subunit, Chain A, domain 1"/>
    <property type="match status" value="1"/>
</dbReference>
<dbReference type="PANTHER" id="PTHR10562">
    <property type="entry name" value="SMALL UBIQUITIN-RELATED MODIFIER"/>
    <property type="match status" value="1"/>
</dbReference>
<evidence type="ECO:0000256" key="3">
    <source>
        <dbReference type="ARBA" id="ARBA00022786"/>
    </source>
</evidence>
<name>A0A673V365_SURSU</name>
<evidence type="ECO:0000256" key="2">
    <source>
        <dbReference type="ARBA" id="ARBA00022499"/>
    </source>
</evidence>
<reference evidence="5 6" key="1">
    <citation type="submission" date="2019-05" db="EMBL/GenBank/DDBJ databases">
        <title>A Chromosome-scale Meerkat (S. suricatta) Genome Assembly.</title>
        <authorList>
            <person name="Dudchenko O."/>
            <person name="Lieberman Aiden E."/>
            <person name="Tung J."/>
            <person name="Barreiro L.B."/>
            <person name="Clutton-Brock T.H."/>
        </authorList>
    </citation>
    <scope>NUCLEOTIDE SEQUENCE [LARGE SCALE GENOMIC DNA]</scope>
</reference>
<evidence type="ECO:0000313" key="5">
    <source>
        <dbReference type="Ensembl" id="ENSSSUP00005027895.1"/>
    </source>
</evidence>
<evidence type="ECO:0000259" key="4">
    <source>
        <dbReference type="PROSITE" id="PS50053"/>
    </source>
</evidence>
<accession>A0A673V365</accession>
<dbReference type="InterPro" id="IPR022617">
    <property type="entry name" value="Rad60/SUMO-like_dom"/>
</dbReference>
<dbReference type="OMA" id="RIANDHT"/>
<dbReference type="SUPFAM" id="SSF54236">
    <property type="entry name" value="Ubiquitin-like"/>
    <property type="match status" value="1"/>
</dbReference>